<feature type="transmembrane region" description="Helical" evidence="6">
    <location>
        <begin position="186"/>
        <end position="207"/>
    </location>
</feature>
<accession>A0A1N6YEM2</accession>
<feature type="transmembrane region" description="Helical" evidence="6">
    <location>
        <begin position="97"/>
        <end position="118"/>
    </location>
</feature>
<evidence type="ECO:0000256" key="4">
    <source>
        <dbReference type="ARBA" id="ARBA00022989"/>
    </source>
</evidence>
<dbReference type="EMBL" id="FTMC01000015">
    <property type="protein sequence ID" value="SIR13075.1"/>
    <property type="molecule type" value="Genomic_DNA"/>
</dbReference>
<evidence type="ECO:0000313" key="9">
    <source>
        <dbReference type="Proteomes" id="UP000186079"/>
    </source>
</evidence>
<feature type="transmembrane region" description="Helical" evidence="6">
    <location>
        <begin position="127"/>
        <end position="147"/>
    </location>
</feature>
<dbReference type="AlphaFoldDB" id="A0A1N6YEM2"/>
<feature type="domain" description="EamA" evidence="7">
    <location>
        <begin position="7"/>
        <end position="141"/>
    </location>
</feature>
<reference evidence="8 9" key="1">
    <citation type="submission" date="2017-01" db="EMBL/GenBank/DDBJ databases">
        <authorList>
            <person name="Mah S.A."/>
            <person name="Swanson W.J."/>
            <person name="Moy G.W."/>
            <person name="Vacquier V.D."/>
        </authorList>
    </citation>
    <scope>NUCLEOTIDE SEQUENCE [LARGE SCALE GENOMIC DNA]</scope>
    <source>
        <strain evidence="8 9">ATCC 29606</strain>
    </source>
</reference>
<feature type="transmembrane region" description="Helical" evidence="6">
    <location>
        <begin position="252"/>
        <end position="271"/>
    </location>
</feature>
<feature type="transmembrane region" description="Helical" evidence="6">
    <location>
        <begin position="159"/>
        <end position="179"/>
    </location>
</feature>
<evidence type="ECO:0000256" key="1">
    <source>
        <dbReference type="ARBA" id="ARBA00004651"/>
    </source>
</evidence>
<evidence type="ECO:0000259" key="7">
    <source>
        <dbReference type="Pfam" id="PF00892"/>
    </source>
</evidence>
<proteinExistence type="predicted"/>
<dbReference type="InterPro" id="IPR051258">
    <property type="entry name" value="Diverse_Substrate_Transporter"/>
</dbReference>
<feature type="transmembrane region" description="Helical" evidence="6">
    <location>
        <begin position="219"/>
        <end position="240"/>
    </location>
</feature>
<evidence type="ECO:0000256" key="5">
    <source>
        <dbReference type="ARBA" id="ARBA00023136"/>
    </source>
</evidence>
<protein>
    <submittedName>
        <fullName evidence="8">Uncharacterized membrane protein</fullName>
    </submittedName>
</protein>
<keyword evidence="4 6" id="KW-1133">Transmembrane helix</keyword>
<dbReference type="Proteomes" id="UP000186079">
    <property type="component" value="Unassembled WGS sequence"/>
</dbReference>
<feature type="domain" description="EamA" evidence="7">
    <location>
        <begin position="156"/>
        <end position="293"/>
    </location>
</feature>
<dbReference type="InterPro" id="IPR000620">
    <property type="entry name" value="EamA_dom"/>
</dbReference>
<keyword evidence="2" id="KW-1003">Cell membrane</keyword>
<dbReference type="SUPFAM" id="SSF103481">
    <property type="entry name" value="Multidrug resistance efflux transporter EmrE"/>
    <property type="match status" value="2"/>
</dbReference>
<evidence type="ECO:0000256" key="6">
    <source>
        <dbReference type="SAM" id="Phobius"/>
    </source>
</evidence>
<gene>
    <name evidence="8" type="ORF">SAMN05421672_11541</name>
</gene>
<name>A0A1N6YEM2_9PSED</name>
<dbReference type="RefSeq" id="WP_027591194.1">
    <property type="nucleotide sequence ID" value="NZ_FTMC01000015.1"/>
</dbReference>
<dbReference type="PANTHER" id="PTHR42920:SF11">
    <property type="entry name" value="INNER MEMBRANE PROTEIN YTFF"/>
    <property type="match status" value="1"/>
</dbReference>
<comment type="subcellular location">
    <subcellularLocation>
        <location evidence="1">Cell membrane</location>
        <topology evidence="1">Multi-pass membrane protein</topology>
    </subcellularLocation>
</comment>
<evidence type="ECO:0000256" key="2">
    <source>
        <dbReference type="ARBA" id="ARBA00022475"/>
    </source>
</evidence>
<dbReference type="GO" id="GO:0005886">
    <property type="term" value="C:plasma membrane"/>
    <property type="evidence" value="ECO:0007669"/>
    <property type="project" value="UniProtKB-SubCell"/>
</dbReference>
<dbReference type="InterPro" id="IPR037185">
    <property type="entry name" value="EmrE-like"/>
</dbReference>
<dbReference type="Pfam" id="PF00892">
    <property type="entry name" value="EamA"/>
    <property type="match status" value="2"/>
</dbReference>
<organism evidence="8 9">
    <name type="scientific">Pseudomonas flexibilis</name>
    <dbReference type="NCBI Taxonomy" id="706570"/>
    <lineage>
        <taxon>Bacteria</taxon>
        <taxon>Pseudomonadati</taxon>
        <taxon>Pseudomonadota</taxon>
        <taxon>Gammaproteobacteria</taxon>
        <taxon>Pseudomonadales</taxon>
        <taxon>Pseudomonadaceae</taxon>
        <taxon>Pseudomonas</taxon>
    </lineage>
</organism>
<keyword evidence="5 6" id="KW-0472">Membrane</keyword>
<keyword evidence="3 6" id="KW-0812">Transmembrane</keyword>
<feature type="transmembrane region" description="Helical" evidence="6">
    <location>
        <begin position="277"/>
        <end position="294"/>
    </location>
</feature>
<sequence length="298" mass="32015">MPTRHLWAAAGLLLSSLLWAGNALIGRAIAGEIPPLTLSFWRWLVALCILLPFVAGTLWQHRATLRQAGWRLPVIAALGIGAYNSLLYTAAKSTTAINITLLNTCIPLATFLFAGLLLKEWPKRRAWLGMGIAVAGLLVLISQASLANLLGLSFNPGDLVMILAVLAWALYTVLLRLWAPWLPLPPLALLGAFVLIGVPVILPFYLLEFSQLGGFELNGRTLGAILYTAIPASLIAYLTWNQGVKILGAAKASLALYTMPVFAAVLAYLLLGETLQGFHWVGGALIFGGLLFATRPGR</sequence>
<feature type="transmembrane region" description="Helical" evidence="6">
    <location>
        <begin position="72"/>
        <end position="91"/>
    </location>
</feature>
<dbReference type="PANTHER" id="PTHR42920">
    <property type="entry name" value="OS03G0707200 PROTEIN-RELATED"/>
    <property type="match status" value="1"/>
</dbReference>
<feature type="transmembrane region" description="Helical" evidence="6">
    <location>
        <begin position="40"/>
        <end position="60"/>
    </location>
</feature>
<evidence type="ECO:0000256" key="3">
    <source>
        <dbReference type="ARBA" id="ARBA00022692"/>
    </source>
</evidence>
<evidence type="ECO:0000313" key="8">
    <source>
        <dbReference type="EMBL" id="SIR13075.1"/>
    </source>
</evidence>